<evidence type="ECO:0000256" key="12">
    <source>
        <dbReference type="ARBA" id="ARBA00023267"/>
    </source>
</evidence>
<dbReference type="PROSITE" id="PS50975">
    <property type="entry name" value="ATP_GRASP"/>
    <property type="match status" value="1"/>
</dbReference>
<comment type="caution">
    <text evidence="18">The sequence shown here is derived from an EMBL/GenBank/DDBJ whole genome shotgun (WGS) entry which is preliminary data.</text>
</comment>
<evidence type="ECO:0000256" key="3">
    <source>
        <dbReference type="ARBA" id="ARBA00013050"/>
    </source>
</evidence>
<dbReference type="FunFam" id="3.30.470.20:FF:000028">
    <property type="entry name" value="Methylcrotonoyl-CoA carboxylase subunit alpha, mitochondrial"/>
    <property type="match status" value="1"/>
</dbReference>
<dbReference type="GO" id="GO:0016042">
    <property type="term" value="P:lipid catabolic process"/>
    <property type="evidence" value="ECO:0007669"/>
    <property type="project" value="UniProtKB-KW"/>
</dbReference>
<keyword evidence="9" id="KW-0442">Lipid degradation</keyword>
<dbReference type="Proteomes" id="UP000254925">
    <property type="component" value="Unassembled WGS sequence"/>
</dbReference>
<evidence type="ECO:0000256" key="8">
    <source>
        <dbReference type="ARBA" id="ARBA00022842"/>
    </source>
</evidence>
<evidence type="ECO:0000256" key="7">
    <source>
        <dbReference type="ARBA" id="ARBA00022840"/>
    </source>
</evidence>
<comment type="cofactor">
    <cofactor evidence="1">
        <name>biotin</name>
        <dbReference type="ChEBI" id="CHEBI:57586"/>
    </cofactor>
</comment>
<keyword evidence="5" id="KW-0479">Metal-binding</keyword>
<evidence type="ECO:0000259" key="15">
    <source>
        <dbReference type="PROSITE" id="PS50968"/>
    </source>
</evidence>
<keyword evidence="8" id="KW-0460">Magnesium</keyword>
<dbReference type="PANTHER" id="PTHR18866:SF33">
    <property type="entry name" value="METHYLCROTONOYL-COA CARBOXYLASE SUBUNIT ALPHA, MITOCHONDRIAL-RELATED"/>
    <property type="match status" value="1"/>
</dbReference>
<dbReference type="SUPFAM" id="SSF51230">
    <property type="entry name" value="Single hybrid motif"/>
    <property type="match status" value="1"/>
</dbReference>
<dbReference type="Pfam" id="PF02785">
    <property type="entry name" value="Biotin_carb_C"/>
    <property type="match status" value="1"/>
</dbReference>
<dbReference type="InterPro" id="IPR005482">
    <property type="entry name" value="Biotin_COase_C"/>
</dbReference>
<dbReference type="SMART" id="SM00878">
    <property type="entry name" value="Biotin_carb_C"/>
    <property type="match status" value="1"/>
</dbReference>
<dbReference type="InterPro" id="IPR011764">
    <property type="entry name" value="Biotin_carboxylation_dom"/>
</dbReference>
<evidence type="ECO:0000259" key="17">
    <source>
        <dbReference type="PROSITE" id="PS50979"/>
    </source>
</evidence>
<dbReference type="RefSeq" id="WP_114769249.1">
    <property type="nucleotide sequence ID" value="NZ_QQBB01000002.1"/>
</dbReference>
<dbReference type="UniPathway" id="UPA00945">
    <property type="reaction ID" value="UER00908"/>
</dbReference>
<accession>A0A370HRZ4</accession>
<dbReference type="InterPro" id="IPR000089">
    <property type="entry name" value="Biotin_lipoyl"/>
</dbReference>
<dbReference type="EC" id="6.4.1.3" evidence="3"/>
<evidence type="ECO:0000256" key="10">
    <source>
        <dbReference type="ARBA" id="ARBA00023098"/>
    </source>
</evidence>
<dbReference type="PROSITE" id="PS50979">
    <property type="entry name" value="BC"/>
    <property type="match status" value="1"/>
</dbReference>
<feature type="domain" description="Biotin carboxylation" evidence="17">
    <location>
        <begin position="1"/>
        <end position="451"/>
    </location>
</feature>
<dbReference type="InterPro" id="IPR005481">
    <property type="entry name" value="BC-like_N"/>
</dbReference>
<evidence type="ECO:0000256" key="13">
    <source>
        <dbReference type="ARBA" id="ARBA00049495"/>
    </source>
</evidence>
<dbReference type="PROSITE" id="PS00866">
    <property type="entry name" value="CPSASE_1"/>
    <property type="match status" value="1"/>
</dbReference>
<feature type="domain" description="Lipoyl-binding" evidence="15">
    <location>
        <begin position="590"/>
        <end position="666"/>
    </location>
</feature>
<evidence type="ECO:0000256" key="6">
    <source>
        <dbReference type="ARBA" id="ARBA00022741"/>
    </source>
</evidence>
<gene>
    <name evidence="18" type="ORF">DES45_102469</name>
</gene>
<keyword evidence="6 14" id="KW-0547">Nucleotide-binding</keyword>
<dbReference type="FunFam" id="3.30.1490.20:FF:000018">
    <property type="entry name" value="Biotin carboxylase"/>
    <property type="match status" value="1"/>
</dbReference>
<dbReference type="InterPro" id="IPR005479">
    <property type="entry name" value="CPAse_ATP-bd"/>
</dbReference>
<dbReference type="FunFam" id="3.40.50.20:FF:000010">
    <property type="entry name" value="Propionyl-CoA carboxylase subunit alpha"/>
    <property type="match status" value="1"/>
</dbReference>
<dbReference type="Pfam" id="PF02786">
    <property type="entry name" value="CPSase_L_D2"/>
    <property type="match status" value="1"/>
</dbReference>
<keyword evidence="4" id="KW-0436">Ligase</keyword>
<evidence type="ECO:0000256" key="1">
    <source>
        <dbReference type="ARBA" id="ARBA00001953"/>
    </source>
</evidence>
<name>A0A370HRZ4_9HYPH</name>
<reference evidence="18 19" key="1">
    <citation type="submission" date="2018-07" db="EMBL/GenBank/DDBJ databases">
        <title>Genomic Encyclopedia of Type Strains, Phase IV (KMG-IV): sequencing the most valuable type-strain genomes for metagenomic binning, comparative biology and taxonomic classification.</title>
        <authorList>
            <person name="Goeker M."/>
        </authorList>
    </citation>
    <scope>NUCLEOTIDE SEQUENCE [LARGE SCALE GENOMIC DNA]</scope>
    <source>
        <strain evidence="18 19">DSM 14364</strain>
    </source>
</reference>
<organism evidence="18 19">
    <name type="scientific">Microvirga subterranea</name>
    <dbReference type="NCBI Taxonomy" id="186651"/>
    <lineage>
        <taxon>Bacteria</taxon>
        <taxon>Pseudomonadati</taxon>
        <taxon>Pseudomonadota</taxon>
        <taxon>Alphaproteobacteria</taxon>
        <taxon>Hyphomicrobiales</taxon>
        <taxon>Methylobacteriaceae</taxon>
        <taxon>Microvirga</taxon>
    </lineage>
</organism>
<dbReference type="InterPro" id="IPR011053">
    <property type="entry name" value="Single_hybrid_motif"/>
</dbReference>
<dbReference type="GO" id="GO:0004658">
    <property type="term" value="F:propionyl-CoA carboxylase activity"/>
    <property type="evidence" value="ECO:0007669"/>
    <property type="project" value="UniProtKB-EC"/>
</dbReference>
<dbReference type="InterPro" id="IPR016185">
    <property type="entry name" value="PreATP-grasp_dom_sf"/>
</dbReference>
<dbReference type="InterPro" id="IPR011761">
    <property type="entry name" value="ATP-grasp"/>
</dbReference>
<dbReference type="PROSITE" id="PS50968">
    <property type="entry name" value="BIOTINYL_LIPOYL"/>
    <property type="match status" value="1"/>
</dbReference>
<keyword evidence="11" id="KW-0464">Manganese</keyword>
<dbReference type="NCBIfam" id="NF006367">
    <property type="entry name" value="PRK08591.1"/>
    <property type="match status" value="1"/>
</dbReference>
<dbReference type="GO" id="GO:0005524">
    <property type="term" value="F:ATP binding"/>
    <property type="evidence" value="ECO:0007669"/>
    <property type="project" value="UniProtKB-UniRule"/>
</dbReference>
<dbReference type="Pfam" id="PF00289">
    <property type="entry name" value="Biotin_carb_N"/>
    <property type="match status" value="1"/>
</dbReference>
<dbReference type="InterPro" id="IPR050856">
    <property type="entry name" value="Biotin_carboxylase_complex"/>
</dbReference>
<dbReference type="PROSITE" id="PS00188">
    <property type="entry name" value="BIOTIN"/>
    <property type="match status" value="1"/>
</dbReference>
<dbReference type="OrthoDB" id="9763189at2"/>
<comment type="pathway">
    <text evidence="2">Metabolic intermediate metabolism; propanoyl-CoA degradation; succinyl-CoA from propanoyl-CoA: step 1/3.</text>
</comment>
<dbReference type="PANTHER" id="PTHR18866">
    <property type="entry name" value="CARBOXYLASE:PYRUVATE/ACETYL-COA/PROPIONYL-COA CARBOXYLASE"/>
    <property type="match status" value="1"/>
</dbReference>
<dbReference type="InterPro" id="IPR001882">
    <property type="entry name" value="Biotin_BS"/>
</dbReference>
<comment type="catalytic activity">
    <reaction evidence="13">
        <text>propanoyl-CoA + hydrogencarbonate + ATP = (S)-methylmalonyl-CoA + ADP + phosphate + H(+)</text>
        <dbReference type="Rhea" id="RHEA:23720"/>
        <dbReference type="ChEBI" id="CHEBI:15378"/>
        <dbReference type="ChEBI" id="CHEBI:17544"/>
        <dbReference type="ChEBI" id="CHEBI:30616"/>
        <dbReference type="ChEBI" id="CHEBI:43474"/>
        <dbReference type="ChEBI" id="CHEBI:57327"/>
        <dbReference type="ChEBI" id="CHEBI:57392"/>
        <dbReference type="ChEBI" id="CHEBI:456216"/>
        <dbReference type="EC" id="6.4.1.3"/>
    </reaction>
    <physiologicalReaction direction="left-to-right" evidence="13">
        <dbReference type="Rhea" id="RHEA:23721"/>
    </physiologicalReaction>
</comment>
<proteinExistence type="predicted"/>
<protein>
    <recommendedName>
        <fullName evidence="3">propionyl-CoA carboxylase</fullName>
        <ecNumber evidence="3">6.4.1.3</ecNumber>
    </recommendedName>
</protein>
<dbReference type="SUPFAM" id="SSF51246">
    <property type="entry name" value="Rudiment single hybrid motif"/>
    <property type="match status" value="1"/>
</dbReference>
<evidence type="ECO:0000256" key="11">
    <source>
        <dbReference type="ARBA" id="ARBA00023211"/>
    </source>
</evidence>
<evidence type="ECO:0000256" key="9">
    <source>
        <dbReference type="ARBA" id="ARBA00022963"/>
    </source>
</evidence>
<evidence type="ECO:0000256" key="5">
    <source>
        <dbReference type="ARBA" id="ARBA00022723"/>
    </source>
</evidence>
<dbReference type="EMBL" id="QQBB01000002">
    <property type="protein sequence ID" value="RDI61075.1"/>
    <property type="molecule type" value="Genomic_DNA"/>
</dbReference>
<dbReference type="Pfam" id="PF00364">
    <property type="entry name" value="Biotin_lipoyl"/>
    <property type="match status" value="1"/>
</dbReference>
<dbReference type="AlphaFoldDB" id="A0A370HRZ4"/>
<keyword evidence="10" id="KW-0443">Lipid metabolism</keyword>
<dbReference type="InterPro" id="IPR011054">
    <property type="entry name" value="Rudment_hybrid_motif"/>
</dbReference>
<dbReference type="SUPFAM" id="SSF56059">
    <property type="entry name" value="Glutathione synthetase ATP-binding domain-like"/>
    <property type="match status" value="1"/>
</dbReference>
<evidence type="ECO:0000313" key="19">
    <source>
        <dbReference type="Proteomes" id="UP000254925"/>
    </source>
</evidence>
<evidence type="ECO:0000256" key="14">
    <source>
        <dbReference type="PROSITE-ProRule" id="PRU00409"/>
    </source>
</evidence>
<evidence type="ECO:0000256" key="2">
    <source>
        <dbReference type="ARBA" id="ARBA00005060"/>
    </source>
</evidence>
<evidence type="ECO:0000259" key="16">
    <source>
        <dbReference type="PROSITE" id="PS50975"/>
    </source>
</evidence>
<evidence type="ECO:0000256" key="4">
    <source>
        <dbReference type="ARBA" id="ARBA00022598"/>
    </source>
</evidence>
<dbReference type="FunFam" id="2.40.50.100:FF:000003">
    <property type="entry name" value="Acetyl-CoA carboxylase biotin carboxyl carrier protein"/>
    <property type="match status" value="1"/>
</dbReference>
<dbReference type="CDD" id="cd06850">
    <property type="entry name" value="biotinyl_domain"/>
    <property type="match status" value="1"/>
</dbReference>
<dbReference type="Gene3D" id="2.40.50.100">
    <property type="match status" value="1"/>
</dbReference>
<dbReference type="Pfam" id="PF18140">
    <property type="entry name" value="PCC_BT"/>
    <property type="match status" value="1"/>
</dbReference>
<dbReference type="GO" id="GO:0046872">
    <property type="term" value="F:metal ion binding"/>
    <property type="evidence" value="ECO:0007669"/>
    <property type="project" value="UniProtKB-KW"/>
</dbReference>
<feature type="domain" description="ATP-grasp" evidence="16">
    <location>
        <begin position="120"/>
        <end position="317"/>
    </location>
</feature>
<keyword evidence="7 14" id="KW-0067">ATP-binding</keyword>
<keyword evidence="12" id="KW-0092">Biotin</keyword>
<evidence type="ECO:0000313" key="18">
    <source>
        <dbReference type="EMBL" id="RDI61075.1"/>
    </source>
</evidence>
<sequence>MFDKILIANRGEIACRVIKTARRMGIKTVAVYSDADRDALHVEMADEAVHIGPAAAAESYLVIDKIVEACKQTGAQAVHPGYGFLSEREAFPKALAEAGIVFIGPNPGAIAAMGDKIESKKAAAAAKVSTVPGFLGVIEGPEQAVTIANEIGYPVMIKASAGGGGKGMRIAYSSDEVAEGFARAKSEAASSFGDDRVFIEKFITDPRHIEIQVLGDKHGNVIYLGERECSIQRRNQKVIEEAPSPLLDEATRRLMGEQAVALAKAVGYDSAGTVEFVAGQDKSFYFLEMNTRLQVEHPVTEMITGIDLVEEMIRVAAGEKLRLTQDDVKLDGWSVESRIYAEDPVRNFLPSTGRLVTYRPPEEGEENGVTVRNDTGVYEGGEISIYYDPMIAKLVTHAPTRIEAIEAQARALDSFAIEGIRHNIPFLSALMQHPRWQSGHLSTGFIAEEFPQGFKAPAPEGIVAHRMAAVGAAIDHLLNERKRQISGQMRHVSAVKFERERVVVLGREHHDALVEDIDGGIAVVIGGEAWPVVSSWRPGEAVWTGTVGGEPLAVQVKPILNGMVLSHAGASAEVRVYTRREAELAALMPEKAEADTGKQLLCPMPGLVKAISVKAGQEVKAGEPLCIVEAMKMENVLRAERDGTISKIHAKEGDSLAVDAVIMEFA</sequence>
<dbReference type="SUPFAM" id="SSF52440">
    <property type="entry name" value="PreATP-grasp domain"/>
    <property type="match status" value="1"/>
</dbReference>
<dbReference type="Gene3D" id="3.30.700.30">
    <property type="match status" value="1"/>
</dbReference>
<keyword evidence="19" id="KW-1185">Reference proteome</keyword>
<dbReference type="InterPro" id="IPR041265">
    <property type="entry name" value="PCC_BT"/>
</dbReference>
<dbReference type="Gene3D" id="3.30.470.20">
    <property type="entry name" value="ATP-grasp fold, B domain"/>
    <property type="match status" value="1"/>
</dbReference>
<dbReference type="PROSITE" id="PS00867">
    <property type="entry name" value="CPSASE_2"/>
    <property type="match status" value="1"/>
</dbReference>